<proteinExistence type="inferred from homology"/>
<comment type="subcellular location">
    <subcellularLocation>
        <location evidence="1">Periplasm</location>
    </subcellularLocation>
</comment>
<dbReference type="Pfam" id="PF00496">
    <property type="entry name" value="SBP_bac_5"/>
    <property type="match status" value="1"/>
</dbReference>
<accession>A0A1T4S023</accession>
<dbReference type="OrthoDB" id="9803988at2"/>
<gene>
    <name evidence="6" type="ORF">SAMN05428963_108135</name>
</gene>
<dbReference type="PANTHER" id="PTHR30290:SF64">
    <property type="entry name" value="ABC TRANSPORTER PERIPLASMIC BINDING PROTEIN"/>
    <property type="match status" value="1"/>
</dbReference>
<name>A0A1T4S023_9HYPH</name>
<keyword evidence="3 4" id="KW-0732">Signal</keyword>
<dbReference type="SUPFAM" id="SSF53850">
    <property type="entry name" value="Periplasmic binding protein-like II"/>
    <property type="match status" value="1"/>
</dbReference>
<dbReference type="RefSeq" id="WP_078708858.1">
    <property type="nucleotide sequence ID" value="NZ_FUXL01000008.1"/>
</dbReference>
<dbReference type="Proteomes" id="UP000190135">
    <property type="component" value="Unassembled WGS sequence"/>
</dbReference>
<dbReference type="GO" id="GO:1904680">
    <property type="term" value="F:peptide transmembrane transporter activity"/>
    <property type="evidence" value="ECO:0007669"/>
    <property type="project" value="TreeGrafter"/>
</dbReference>
<dbReference type="InterPro" id="IPR000914">
    <property type="entry name" value="SBP_5_dom"/>
</dbReference>
<reference evidence="6 7" key="1">
    <citation type="submission" date="2017-02" db="EMBL/GenBank/DDBJ databases">
        <authorList>
            <person name="Peterson S.W."/>
        </authorList>
    </citation>
    <scope>NUCLEOTIDE SEQUENCE [LARGE SCALE GENOMIC DNA]</scope>
    <source>
        <strain evidence="6 7">USBA 369</strain>
    </source>
</reference>
<dbReference type="GO" id="GO:0042884">
    <property type="term" value="P:microcin transport"/>
    <property type="evidence" value="ECO:0007669"/>
    <property type="project" value="TreeGrafter"/>
</dbReference>
<organism evidence="6 7">
    <name type="scientific">Consotaella salsifontis</name>
    <dbReference type="NCBI Taxonomy" id="1365950"/>
    <lineage>
        <taxon>Bacteria</taxon>
        <taxon>Pseudomonadati</taxon>
        <taxon>Pseudomonadota</taxon>
        <taxon>Alphaproteobacteria</taxon>
        <taxon>Hyphomicrobiales</taxon>
        <taxon>Aurantimonadaceae</taxon>
        <taxon>Consotaella</taxon>
    </lineage>
</organism>
<evidence type="ECO:0000256" key="3">
    <source>
        <dbReference type="ARBA" id="ARBA00022729"/>
    </source>
</evidence>
<evidence type="ECO:0000256" key="1">
    <source>
        <dbReference type="ARBA" id="ARBA00004418"/>
    </source>
</evidence>
<feature type="signal peptide" evidence="4">
    <location>
        <begin position="1"/>
        <end position="29"/>
    </location>
</feature>
<dbReference type="InterPro" id="IPR039424">
    <property type="entry name" value="SBP_5"/>
</dbReference>
<sequence>MSLILSRRRFGQLALGAGAAAMLPGRALAANPTGVPLHGLSVFGELKYGPDYTAFDYASPEAPVGGTFRMSVPNWLFNQSPLTFDTLNTFVLKGNAPPRMEMCYDALMTSALDEPDSIYCALAQSVTLSADLNTFTFKLRPEARFSDGSPVTAADVAFSYLTLRDHGHPDLALDLRELIDAVAEDEATVRLMFSGRQSLQTALGVLSSYPVLPKAFFDGRDFETADMTVIPGSGGYLVGAFEPGRFMEYERRDDYWARDLPFARGLGHFQTIRIEFFRDRQIAFEAFKKGALSWREEFTAKNWATEYDFPAMVDGRVKRRTFPGERRPKFQCWALNQRRERFADRRVRQAINLLFDFEWTNANMFYGLYLHSDSCFEGSDFKAMGEPSPEELALLEPLRGAVPEEVFGPAWTQPESDGTGNDRRRLKAALDLFAAAGWKSEGGGLKNAAGERFALEFLIDDQGFERVYSKFIDTARRLGLDARFRLVDAAQYQDRKNRFDYDMIGGAWSLAATPTRDSLTTFFGSETRNREGSSNLPGMGDPAVDALIGNAATAKSREELVTAMRALDRLLRVRLDWIPNIHSAEHRVAYWDEFSFREDKPDYGWPVESLWWSKTAGQN</sequence>
<dbReference type="EMBL" id="FUXL01000008">
    <property type="protein sequence ID" value="SKA21565.1"/>
    <property type="molecule type" value="Genomic_DNA"/>
</dbReference>
<evidence type="ECO:0000256" key="4">
    <source>
        <dbReference type="SAM" id="SignalP"/>
    </source>
</evidence>
<feature type="chain" id="PRO_5011984272" evidence="4">
    <location>
        <begin position="30"/>
        <end position="619"/>
    </location>
</feature>
<dbReference type="Gene3D" id="3.10.105.10">
    <property type="entry name" value="Dipeptide-binding Protein, Domain 3"/>
    <property type="match status" value="1"/>
</dbReference>
<dbReference type="GO" id="GO:0015833">
    <property type="term" value="P:peptide transport"/>
    <property type="evidence" value="ECO:0007669"/>
    <property type="project" value="TreeGrafter"/>
</dbReference>
<dbReference type="GO" id="GO:0043190">
    <property type="term" value="C:ATP-binding cassette (ABC) transporter complex"/>
    <property type="evidence" value="ECO:0007669"/>
    <property type="project" value="InterPro"/>
</dbReference>
<keyword evidence="7" id="KW-1185">Reference proteome</keyword>
<evidence type="ECO:0000259" key="5">
    <source>
        <dbReference type="Pfam" id="PF00496"/>
    </source>
</evidence>
<dbReference type="PROSITE" id="PS51318">
    <property type="entry name" value="TAT"/>
    <property type="match status" value="1"/>
</dbReference>
<dbReference type="CDD" id="cd08497">
    <property type="entry name" value="MbnE-like"/>
    <property type="match status" value="1"/>
</dbReference>
<protein>
    <submittedName>
        <fullName evidence="6">Microcin C transport system substrate-binding protein</fullName>
    </submittedName>
</protein>
<comment type="similarity">
    <text evidence="2">Belongs to the bacterial solute-binding protein 5 family.</text>
</comment>
<dbReference type="PIRSF" id="PIRSF002741">
    <property type="entry name" value="MppA"/>
    <property type="match status" value="1"/>
</dbReference>
<evidence type="ECO:0000313" key="7">
    <source>
        <dbReference type="Proteomes" id="UP000190135"/>
    </source>
</evidence>
<dbReference type="PANTHER" id="PTHR30290">
    <property type="entry name" value="PERIPLASMIC BINDING COMPONENT OF ABC TRANSPORTER"/>
    <property type="match status" value="1"/>
</dbReference>
<dbReference type="GO" id="GO:0030288">
    <property type="term" value="C:outer membrane-bounded periplasmic space"/>
    <property type="evidence" value="ECO:0007669"/>
    <property type="project" value="TreeGrafter"/>
</dbReference>
<feature type="domain" description="Solute-binding protein family 5" evidence="5">
    <location>
        <begin position="120"/>
        <end position="527"/>
    </location>
</feature>
<evidence type="ECO:0000256" key="2">
    <source>
        <dbReference type="ARBA" id="ARBA00005695"/>
    </source>
</evidence>
<dbReference type="InterPro" id="IPR030678">
    <property type="entry name" value="Peptide/Ni-bd"/>
</dbReference>
<dbReference type="AlphaFoldDB" id="A0A1T4S023"/>
<dbReference type="InterPro" id="IPR006311">
    <property type="entry name" value="TAT_signal"/>
</dbReference>
<dbReference type="Gene3D" id="3.40.190.10">
    <property type="entry name" value="Periplasmic binding protein-like II"/>
    <property type="match status" value="1"/>
</dbReference>
<evidence type="ECO:0000313" key="6">
    <source>
        <dbReference type="EMBL" id="SKA21565.1"/>
    </source>
</evidence>
<dbReference type="STRING" id="1365950.SAMN05428963_108135"/>